<dbReference type="Gene3D" id="6.10.140.2220">
    <property type="match status" value="1"/>
</dbReference>
<keyword evidence="3" id="KW-0150">Chloroplast</keyword>
<dbReference type="PANTHER" id="PTHR32523">
    <property type="entry name" value="PHYTOL KINASE 1, CHLOROPLASTIC"/>
    <property type="match status" value="1"/>
</dbReference>
<evidence type="ECO:0000256" key="14">
    <source>
        <dbReference type="ARBA" id="ARBA00024015"/>
    </source>
</evidence>
<organism evidence="20 21">
    <name type="scientific">Chlamydomonas schloesseri</name>
    <dbReference type="NCBI Taxonomy" id="2026947"/>
    <lineage>
        <taxon>Eukaryota</taxon>
        <taxon>Viridiplantae</taxon>
        <taxon>Chlorophyta</taxon>
        <taxon>core chlorophytes</taxon>
        <taxon>Chlorophyceae</taxon>
        <taxon>CS clade</taxon>
        <taxon>Chlamydomonadales</taxon>
        <taxon>Chlamydomonadaceae</taxon>
        <taxon>Chlamydomonas</taxon>
    </lineage>
</organism>
<evidence type="ECO:0000256" key="17">
    <source>
        <dbReference type="PROSITE-ProRule" id="PRU00134"/>
    </source>
</evidence>
<keyword evidence="8 17" id="KW-0863">Zinc-finger</keyword>
<feature type="compositionally biased region" description="Low complexity" evidence="18">
    <location>
        <begin position="11"/>
        <end position="21"/>
    </location>
</feature>
<evidence type="ECO:0000256" key="1">
    <source>
        <dbReference type="ARBA" id="ARBA00004508"/>
    </source>
</evidence>
<evidence type="ECO:0000313" key="20">
    <source>
        <dbReference type="EMBL" id="KAG2451984.1"/>
    </source>
</evidence>
<comment type="similarity">
    <text evidence="2">Belongs to the polyprenol kinase family.</text>
</comment>
<evidence type="ECO:0000256" key="15">
    <source>
        <dbReference type="ARBA" id="ARBA00039024"/>
    </source>
</evidence>
<comment type="pathway">
    <text evidence="14">Cofactor biosynthesis; tocopherol biosynthesis.</text>
</comment>
<feature type="domain" description="MYND-type" evidence="19">
    <location>
        <begin position="1282"/>
        <end position="1324"/>
    </location>
</feature>
<evidence type="ECO:0000259" key="19">
    <source>
        <dbReference type="PROSITE" id="PS50865"/>
    </source>
</evidence>
<keyword evidence="10" id="KW-0862">Zinc</keyword>
<dbReference type="EMBL" id="JAEHOD010000007">
    <property type="protein sequence ID" value="KAG2451984.1"/>
    <property type="molecule type" value="Genomic_DNA"/>
</dbReference>
<evidence type="ECO:0000313" key="21">
    <source>
        <dbReference type="Proteomes" id="UP000613740"/>
    </source>
</evidence>
<dbReference type="Pfam" id="PF01753">
    <property type="entry name" value="zf-MYND"/>
    <property type="match status" value="1"/>
</dbReference>
<dbReference type="GO" id="GO:0010276">
    <property type="term" value="F:phytol kinase activity"/>
    <property type="evidence" value="ECO:0007669"/>
    <property type="project" value="UniProtKB-EC"/>
</dbReference>
<dbReference type="InterPro" id="IPR002893">
    <property type="entry name" value="Znf_MYND"/>
</dbReference>
<feature type="compositionally biased region" description="Low complexity" evidence="18">
    <location>
        <begin position="656"/>
        <end position="687"/>
    </location>
</feature>
<keyword evidence="11" id="KW-0809">Transit peptide</keyword>
<dbReference type="GO" id="GO:0008270">
    <property type="term" value="F:zinc ion binding"/>
    <property type="evidence" value="ECO:0007669"/>
    <property type="project" value="UniProtKB-KW"/>
</dbReference>
<comment type="subcellular location">
    <subcellularLocation>
        <location evidence="1">Plastid</location>
        <location evidence="1">Chloroplast membrane</location>
        <topology evidence="1">Multi-pass membrane protein</topology>
    </subcellularLocation>
</comment>
<evidence type="ECO:0000256" key="11">
    <source>
        <dbReference type="ARBA" id="ARBA00022946"/>
    </source>
</evidence>
<dbReference type="OrthoDB" id="552573at2759"/>
<evidence type="ECO:0000256" key="6">
    <source>
        <dbReference type="ARBA" id="ARBA00022692"/>
    </source>
</evidence>
<evidence type="ECO:0000256" key="5">
    <source>
        <dbReference type="ARBA" id="ARBA00022679"/>
    </source>
</evidence>
<evidence type="ECO:0000256" key="3">
    <source>
        <dbReference type="ARBA" id="ARBA00022528"/>
    </source>
</evidence>
<feature type="compositionally biased region" description="Low complexity" evidence="18">
    <location>
        <begin position="171"/>
        <end position="190"/>
    </location>
</feature>
<proteinExistence type="inferred from homology"/>
<evidence type="ECO:0000256" key="12">
    <source>
        <dbReference type="ARBA" id="ARBA00022989"/>
    </source>
</evidence>
<keyword evidence="12" id="KW-1133">Transmembrane helix</keyword>
<keyword evidence="21" id="KW-1185">Reference proteome</keyword>
<evidence type="ECO:0000256" key="18">
    <source>
        <dbReference type="SAM" id="MobiDB-lite"/>
    </source>
</evidence>
<evidence type="ECO:0000256" key="7">
    <source>
        <dbReference type="ARBA" id="ARBA00022723"/>
    </source>
</evidence>
<keyword evidence="4" id="KW-0934">Plastid</keyword>
<evidence type="ECO:0000256" key="10">
    <source>
        <dbReference type="ARBA" id="ARBA00022833"/>
    </source>
</evidence>
<comment type="caution">
    <text evidence="20">The sequence shown here is derived from an EMBL/GenBank/DDBJ whole genome shotgun (WGS) entry which is preliminary data.</text>
</comment>
<keyword evidence="13" id="KW-0472">Membrane</keyword>
<accession>A0A835WRA5</accession>
<feature type="region of interest" description="Disordered" evidence="18">
    <location>
        <begin position="160"/>
        <end position="192"/>
    </location>
</feature>
<protein>
    <recommendedName>
        <fullName evidence="15">phytol kinase</fullName>
        <ecNumber evidence="15">2.7.1.182</ecNumber>
    </recommendedName>
</protein>
<feature type="compositionally biased region" description="Low complexity" evidence="18">
    <location>
        <begin position="589"/>
        <end position="609"/>
    </location>
</feature>
<evidence type="ECO:0000256" key="16">
    <source>
        <dbReference type="ARBA" id="ARBA00048889"/>
    </source>
</evidence>
<feature type="region of interest" description="Disordered" evidence="18">
    <location>
        <begin position="1"/>
        <end position="46"/>
    </location>
</feature>
<keyword evidence="9" id="KW-0418">Kinase</keyword>
<sequence length="1338" mass="133464">MATDVDPNTVAAQAAAERASAGVGGGAGSPNAASDLQTSPGDSAAAASGEHGAAAIQRAQAHALVAAVAPVWLLVFDAVSTAVRTLQGAGATPAPAARAPTPPPAELRANLEEFKAAAPGVFTEALAAVAKLLQASQQGQLPGGAPAAVAAADGGQADGEAGINDAAAPDSGISTTTSSSSGSSGGAASAPGGGSCDVFSLTCAASGRDVRLCRCEHHDPAKLVAGGGCGSGGGGGAPAAGGGGGGGGGSNISSNSQQQWWLLRYEAESGAVVNAAHDADAGVAAGPAAWADPRRQQALESTHLSWLNASLCCWALMAPGSGFQPPPLALVLRLAARAAEALARLSSGGSSGGDPGSVTTTCGDGGGGAAAGLGGPGGPGLGLGGATYGPAPTFMCAYMAYEGFVFAGRLKALLQPPGGGSASSSSNNKAARTQVNALLPEALEAGCRFLAIQVAALRQLQPAGLAALVDAAWAQCSGAEAAAEAKMDADWIALQTQGTLSPARALEETWNAVAVVLEDLGSCLSARSEGAALMHGASPQCRAAVAAVARRTGLLRSLGALLRAATSAELALLRARPAAGEGATGGGSSSDTISNSSSSNSNAAAVVGTGASGGTPGDQGRRSIHDSLHGAVRWLWVVAGALREALLEDSAAAAAGSRAASSTSTSAGTSNRAGSSNSSSSSGSGSSEELGLVVSGMKRGSALLRYLVDEVWPPPHVERAAEAAEAAEADAAAAGASSANSMWTRSRSGGVRHRCACRLCRGRKRMDFQLVERLVRDLCDPLAHHARCCRDQQPFWLAHDAATAVEGAQQQQQQQQQQRAAGGTTAIAAAAAWRAAQAAAEVHVHVLHAACEFGQVAGCLPSAFFVIIIGAHVEVTATALDLWAAAAAASATGPWPGTPTAAAAAPEAGAAAPPLAAAQLLACQPHRLLAAACGMLARMPAEYEGDPADRQLPDARFALVRALVRALAAAGSHPQLAPHLLSWLAPEKPQQPQQELPLVQQPSGGLAGAATASAAAAAAAAAPAELLQPDPLLRGHLRTLLKMALPAALNTSAGTRTSQPPANRAHAAAVAALMDLAVCWAHASGGGGGGGAGGGSVPRAVAALSAAARRLPATEWLARFGAFAVELQRIAALDSRPSCVRDDREAEPVAAVAAALSAMRLPISGATVASVLSAYVGAAGDAARAKKAAVAEKVRQRRAQQLDLQIRQREQQLLQQREKQKGRKEEGEGVPEDQGQLNEGAAAPPAIQIKLPENYELLPPPLPVDPLATAFWRLRVCGNPGCEEFGGASEAELDLRLCGRCRSVRYCCAGCQAAHWAAGHREACGRVARACAASAGGH</sequence>
<comment type="catalytic activity">
    <reaction evidence="16">
        <text>phytol + CTP = phytyl phosphate + CDP + H(+)</text>
        <dbReference type="Rhea" id="RHEA:38055"/>
        <dbReference type="ChEBI" id="CHEBI:15378"/>
        <dbReference type="ChEBI" id="CHEBI:17327"/>
        <dbReference type="ChEBI" id="CHEBI:37563"/>
        <dbReference type="ChEBI" id="CHEBI:58069"/>
        <dbReference type="ChEBI" id="CHEBI:75483"/>
        <dbReference type="EC" id="2.7.1.182"/>
    </reaction>
</comment>
<name>A0A835WRA5_9CHLO</name>
<feature type="compositionally biased region" description="Basic and acidic residues" evidence="18">
    <location>
        <begin position="1214"/>
        <end position="1227"/>
    </location>
</feature>
<dbReference type="Proteomes" id="UP000613740">
    <property type="component" value="Unassembled WGS sequence"/>
</dbReference>
<reference evidence="20" key="1">
    <citation type="journal article" date="2020" name="bioRxiv">
        <title>Comparative genomics of Chlamydomonas.</title>
        <authorList>
            <person name="Craig R.J."/>
            <person name="Hasan A.R."/>
            <person name="Ness R.W."/>
            <person name="Keightley P.D."/>
        </authorList>
    </citation>
    <scope>NUCLEOTIDE SEQUENCE</scope>
    <source>
        <strain evidence="20">CCAP 11/173</strain>
    </source>
</reference>
<evidence type="ECO:0000256" key="2">
    <source>
        <dbReference type="ARBA" id="ARBA00010794"/>
    </source>
</evidence>
<evidence type="ECO:0000256" key="4">
    <source>
        <dbReference type="ARBA" id="ARBA00022640"/>
    </source>
</evidence>
<feature type="region of interest" description="Disordered" evidence="18">
    <location>
        <begin position="656"/>
        <end position="689"/>
    </location>
</feature>
<feature type="region of interest" description="Disordered" evidence="18">
    <location>
        <begin position="1214"/>
        <end position="1239"/>
    </location>
</feature>
<keyword evidence="5" id="KW-0808">Transferase</keyword>
<dbReference type="InterPro" id="IPR039606">
    <property type="entry name" value="Phytol/farnesol_kinase"/>
</dbReference>
<dbReference type="PROSITE" id="PS50865">
    <property type="entry name" value="ZF_MYND_2"/>
    <property type="match status" value="1"/>
</dbReference>
<dbReference type="PANTHER" id="PTHR32523:SF8">
    <property type="entry name" value="DOLICHOL KINASE"/>
    <property type="match status" value="1"/>
</dbReference>
<dbReference type="GO" id="GO:0009507">
    <property type="term" value="C:chloroplast"/>
    <property type="evidence" value="ECO:0007669"/>
    <property type="project" value="UniProtKB-SubCell"/>
</dbReference>
<feature type="region of interest" description="Disordered" evidence="18">
    <location>
        <begin position="579"/>
        <end position="624"/>
    </location>
</feature>
<evidence type="ECO:0000256" key="9">
    <source>
        <dbReference type="ARBA" id="ARBA00022777"/>
    </source>
</evidence>
<evidence type="ECO:0000256" key="8">
    <source>
        <dbReference type="ARBA" id="ARBA00022771"/>
    </source>
</evidence>
<keyword evidence="6" id="KW-0812">Transmembrane</keyword>
<dbReference type="SUPFAM" id="SSF144232">
    <property type="entry name" value="HIT/MYND zinc finger-like"/>
    <property type="match status" value="1"/>
</dbReference>
<dbReference type="EC" id="2.7.1.182" evidence="15"/>
<evidence type="ECO:0000256" key="13">
    <source>
        <dbReference type="ARBA" id="ARBA00023136"/>
    </source>
</evidence>
<keyword evidence="7" id="KW-0479">Metal-binding</keyword>
<dbReference type="GO" id="GO:0016020">
    <property type="term" value="C:membrane"/>
    <property type="evidence" value="ECO:0007669"/>
    <property type="project" value="UniProtKB-SubCell"/>
</dbReference>
<gene>
    <name evidence="20" type="ORF">HYH02_003755</name>
</gene>